<dbReference type="Gene3D" id="3.90.950.10">
    <property type="match status" value="1"/>
</dbReference>
<organism evidence="8 9">
    <name type="scientific">Candidatus Methylacidiphilum fumarolicum</name>
    <dbReference type="NCBI Taxonomy" id="591154"/>
    <lineage>
        <taxon>Bacteria</taxon>
        <taxon>Pseudomonadati</taxon>
        <taxon>Verrucomicrobiota</taxon>
        <taxon>Methylacidiphilae</taxon>
        <taxon>Methylacidiphilales</taxon>
        <taxon>Methylacidiphilaceae</taxon>
        <taxon>Methylacidiphilum (ex Ratnadevi et al. 2023)</taxon>
    </lineage>
</organism>
<dbReference type="HAMAP" id="MF_01405">
    <property type="entry name" value="Non_canon_purine_NTPase"/>
    <property type="match status" value="1"/>
</dbReference>
<keyword evidence="9" id="KW-1185">Reference proteome</keyword>
<reference evidence="8" key="1">
    <citation type="submission" date="2023-03" db="EMBL/GenBank/DDBJ databases">
        <authorList>
            <person name="Cremers G."/>
            <person name="Picone N."/>
        </authorList>
    </citation>
    <scope>NUCLEOTIDE SEQUENCE</scope>
    <source>
        <strain evidence="8">Sample_alias</strain>
    </source>
</reference>
<dbReference type="SUPFAM" id="SSF52972">
    <property type="entry name" value="ITPase-like"/>
    <property type="match status" value="1"/>
</dbReference>
<keyword evidence="3 7" id="KW-0547">Nucleotide-binding</keyword>
<evidence type="ECO:0000256" key="2">
    <source>
        <dbReference type="ARBA" id="ARBA00022723"/>
    </source>
</evidence>
<evidence type="ECO:0000313" key="8">
    <source>
        <dbReference type="EMBL" id="CAI9085674.1"/>
    </source>
</evidence>
<comment type="function">
    <text evidence="7">Pyrophosphatase that catalyzes the hydrolysis of nucleoside triphosphates to their monophosphate derivatives, with a high preference for the non-canonical purine nucleotides XTP (xanthosine triphosphate), dITP (deoxyinosine triphosphate) and ITP. Seems to function as a house-cleaning enzyme that removes non-canonical purine nucleotides from the nucleotide pool, thus preventing their incorporation into DNA/RNA and avoiding chromosomal lesions.</text>
</comment>
<keyword evidence="6 7" id="KW-0546">Nucleotide metabolism</keyword>
<feature type="binding site" evidence="7">
    <location>
        <begin position="8"/>
        <end position="13"/>
    </location>
    <ligand>
        <name>substrate</name>
    </ligand>
</feature>
<feature type="binding site" evidence="7">
    <location>
        <begin position="151"/>
        <end position="154"/>
    </location>
    <ligand>
        <name>substrate</name>
    </ligand>
</feature>
<dbReference type="InterPro" id="IPR020922">
    <property type="entry name" value="dITP/XTP_pyrophosphatase"/>
</dbReference>
<dbReference type="PANTHER" id="PTHR11067">
    <property type="entry name" value="INOSINE TRIPHOSPHATE PYROPHOSPHATASE/HAM1 PROTEIN"/>
    <property type="match status" value="1"/>
</dbReference>
<feature type="binding site" evidence="7">
    <location>
        <position position="174"/>
    </location>
    <ligand>
        <name>substrate</name>
    </ligand>
</feature>
<name>A0ABM9IDC9_9BACT</name>
<dbReference type="EC" id="3.6.1.66" evidence="7"/>
<protein>
    <recommendedName>
        <fullName evidence="7">dITP/XTP pyrophosphatase</fullName>
        <ecNumber evidence="7">3.6.1.66</ecNumber>
    </recommendedName>
    <alternativeName>
        <fullName evidence="7">Non-canonical purine NTP pyrophosphatase</fullName>
    </alternativeName>
    <alternativeName>
        <fullName evidence="7">Non-standard purine NTP pyrophosphatase</fullName>
    </alternativeName>
    <alternativeName>
        <fullName evidence="7">Nucleoside-triphosphate diphosphatase</fullName>
    </alternativeName>
    <alternativeName>
        <fullName evidence="7">Nucleoside-triphosphate pyrophosphatase</fullName>
        <shortName evidence="7">NTPase</shortName>
    </alternativeName>
</protein>
<dbReference type="Proteomes" id="UP001161497">
    <property type="component" value="Chromosome"/>
</dbReference>
<dbReference type="InterPro" id="IPR029001">
    <property type="entry name" value="ITPase-like_fam"/>
</dbReference>
<feature type="binding site" evidence="7">
    <location>
        <position position="69"/>
    </location>
    <ligand>
        <name>substrate</name>
    </ligand>
</feature>
<keyword evidence="4 7" id="KW-0378">Hydrolase</keyword>
<comment type="catalytic activity">
    <reaction evidence="7">
        <text>XTP + H2O = XMP + diphosphate + H(+)</text>
        <dbReference type="Rhea" id="RHEA:28610"/>
        <dbReference type="ChEBI" id="CHEBI:15377"/>
        <dbReference type="ChEBI" id="CHEBI:15378"/>
        <dbReference type="ChEBI" id="CHEBI:33019"/>
        <dbReference type="ChEBI" id="CHEBI:57464"/>
        <dbReference type="ChEBI" id="CHEBI:61314"/>
        <dbReference type="EC" id="3.6.1.66"/>
    </reaction>
</comment>
<evidence type="ECO:0000256" key="6">
    <source>
        <dbReference type="ARBA" id="ARBA00023080"/>
    </source>
</evidence>
<comment type="subunit">
    <text evidence="7">Homodimer.</text>
</comment>
<dbReference type="InterPro" id="IPR002637">
    <property type="entry name" value="RdgB/HAM1"/>
</dbReference>
<sequence>MNKILLASSNLYKWKEFSRLLYPNVVVLPPEELRRHFPPESFTSYLENARLKAMALSDVYSGLVVSDDSGLEVNSLKGEPEVRSSRYAGEKANSEENIAKLLRNLQSAKSLDRTARFVCSLVLVKQKKILFETTAFCYGIIATEPKGHGGFGYDSIFIPQGYSLTMAELTEQQKDMISHRGKACQQLKAFLEEKKW</sequence>
<dbReference type="CDD" id="cd00515">
    <property type="entry name" value="HAM1"/>
    <property type="match status" value="1"/>
</dbReference>
<evidence type="ECO:0000256" key="4">
    <source>
        <dbReference type="ARBA" id="ARBA00022801"/>
    </source>
</evidence>
<dbReference type="EMBL" id="OX458932">
    <property type="protein sequence ID" value="CAI9085674.1"/>
    <property type="molecule type" value="Genomic_DNA"/>
</dbReference>
<comment type="cofactor">
    <cofactor evidence="7">
        <name>Mg(2+)</name>
        <dbReference type="ChEBI" id="CHEBI:18420"/>
    </cofactor>
    <text evidence="7">Binds 1 Mg(2+) ion per subunit.</text>
</comment>
<comment type="catalytic activity">
    <reaction evidence="7">
        <text>dITP + H2O = dIMP + diphosphate + H(+)</text>
        <dbReference type="Rhea" id="RHEA:28342"/>
        <dbReference type="ChEBI" id="CHEBI:15377"/>
        <dbReference type="ChEBI" id="CHEBI:15378"/>
        <dbReference type="ChEBI" id="CHEBI:33019"/>
        <dbReference type="ChEBI" id="CHEBI:61194"/>
        <dbReference type="ChEBI" id="CHEBI:61382"/>
        <dbReference type="EC" id="3.6.1.66"/>
    </reaction>
</comment>
<dbReference type="Pfam" id="PF01725">
    <property type="entry name" value="Ham1p_like"/>
    <property type="match status" value="1"/>
</dbReference>
<feature type="binding site" evidence="7">
    <location>
        <position position="68"/>
    </location>
    <ligand>
        <name>Mg(2+)</name>
        <dbReference type="ChEBI" id="CHEBI:18420"/>
    </ligand>
</feature>
<evidence type="ECO:0000256" key="7">
    <source>
        <dbReference type="HAMAP-Rule" id="MF_01405"/>
    </source>
</evidence>
<feature type="binding site" evidence="7">
    <location>
        <begin position="179"/>
        <end position="180"/>
    </location>
    <ligand>
        <name>substrate</name>
    </ligand>
</feature>
<proteinExistence type="inferred from homology"/>
<comment type="caution">
    <text evidence="7">Lacks conserved residue(s) required for the propagation of feature annotation.</text>
</comment>
<dbReference type="RefSeq" id="WP_009058577.1">
    <property type="nucleotide sequence ID" value="NZ_JAHXRZ010000013.1"/>
</dbReference>
<evidence type="ECO:0000256" key="5">
    <source>
        <dbReference type="ARBA" id="ARBA00022842"/>
    </source>
</evidence>
<evidence type="ECO:0000256" key="3">
    <source>
        <dbReference type="ARBA" id="ARBA00022741"/>
    </source>
</evidence>
<gene>
    <name evidence="8" type="ORF">MFUM_1322</name>
</gene>
<evidence type="ECO:0000256" key="1">
    <source>
        <dbReference type="ARBA" id="ARBA00008023"/>
    </source>
</evidence>
<keyword evidence="2 7" id="KW-0479">Metal-binding</keyword>
<comment type="similarity">
    <text evidence="1 7">Belongs to the HAM1 NTPase family.</text>
</comment>
<evidence type="ECO:0000313" key="9">
    <source>
        <dbReference type="Proteomes" id="UP001161497"/>
    </source>
</evidence>
<keyword evidence="5 7" id="KW-0460">Magnesium</keyword>
<dbReference type="PANTHER" id="PTHR11067:SF9">
    <property type="entry name" value="INOSINE TRIPHOSPHATE PYROPHOSPHATASE"/>
    <property type="match status" value="1"/>
</dbReference>
<dbReference type="GO" id="GO:0036220">
    <property type="term" value="F:ITP diphosphatase activity"/>
    <property type="evidence" value="ECO:0007669"/>
    <property type="project" value="UniProtKB-EC"/>
</dbReference>
<feature type="active site" description="Proton acceptor" evidence="7">
    <location>
        <position position="68"/>
    </location>
</feature>
<accession>A0ABM9IDC9</accession>
<comment type="catalytic activity">
    <reaction evidence="7">
        <text>ITP + H2O = IMP + diphosphate + H(+)</text>
        <dbReference type="Rhea" id="RHEA:29399"/>
        <dbReference type="ChEBI" id="CHEBI:15377"/>
        <dbReference type="ChEBI" id="CHEBI:15378"/>
        <dbReference type="ChEBI" id="CHEBI:33019"/>
        <dbReference type="ChEBI" id="CHEBI:58053"/>
        <dbReference type="ChEBI" id="CHEBI:61402"/>
        <dbReference type="EC" id="3.6.1.66"/>
    </reaction>
</comment>